<feature type="compositionally biased region" description="Polar residues" evidence="1">
    <location>
        <begin position="59"/>
        <end position="71"/>
    </location>
</feature>
<feature type="compositionally biased region" description="Polar residues" evidence="1">
    <location>
        <begin position="84"/>
        <end position="93"/>
    </location>
</feature>
<sequence length="242" mass="26766">MSSVVKSLQRRKHLASPLRTHPDVHTSVAPAPPANCPGLSPSNLAMFTAYTDQSGALTTRSLHNWPSPSSDHLNDPHSLPRRNLSPQQNSSATRTKRAFHLARRFQHRPQRRFLQTQVLLPCHAVDLPDALQRFECLPIEKPDVPVSWGKRGRGHIPAANIRRSFPRRPGPTECDRLPLAIYSSITQSASPFSCCSQQLFRSGSVRRSLAFALFSPHSSGLTFNAPAVAQVGNVIRSDITLH</sequence>
<name>A0A8H6HQA7_9AGAR</name>
<evidence type="ECO:0000256" key="1">
    <source>
        <dbReference type="SAM" id="MobiDB-lite"/>
    </source>
</evidence>
<evidence type="ECO:0000313" key="2">
    <source>
        <dbReference type="EMBL" id="KAF6751224.1"/>
    </source>
</evidence>
<feature type="region of interest" description="Disordered" evidence="1">
    <location>
        <begin position="1"/>
        <end position="36"/>
    </location>
</feature>
<gene>
    <name evidence="2" type="ORF">DFP72DRAFT_501001</name>
</gene>
<evidence type="ECO:0000313" key="3">
    <source>
        <dbReference type="Proteomes" id="UP000521943"/>
    </source>
</evidence>
<accession>A0A8H6HQA7</accession>
<comment type="caution">
    <text evidence="2">The sequence shown here is derived from an EMBL/GenBank/DDBJ whole genome shotgun (WGS) entry which is preliminary data.</text>
</comment>
<proteinExistence type="predicted"/>
<dbReference type="Proteomes" id="UP000521943">
    <property type="component" value="Unassembled WGS sequence"/>
</dbReference>
<organism evidence="2 3">
    <name type="scientific">Ephemerocybe angulata</name>
    <dbReference type="NCBI Taxonomy" id="980116"/>
    <lineage>
        <taxon>Eukaryota</taxon>
        <taxon>Fungi</taxon>
        <taxon>Dikarya</taxon>
        <taxon>Basidiomycota</taxon>
        <taxon>Agaricomycotina</taxon>
        <taxon>Agaricomycetes</taxon>
        <taxon>Agaricomycetidae</taxon>
        <taxon>Agaricales</taxon>
        <taxon>Agaricineae</taxon>
        <taxon>Psathyrellaceae</taxon>
        <taxon>Ephemerocybe</taxon>
    </lineage>
</organism>
<protein>
    <submittedName>
        <fullName evidence="2">Uncharacterized protein</fullName>
    </submittedName>
</protein>
<feature type="region of interest" description="Disordered" evidence="1">
    <location>
        <begin position="59"/>
        <end position="96"/>
    </location>
</feature>
<dbReference type="EMBL" id="JACGCI010000052">
    <property type="protein sequence ID" value="KAF6751224.1"/>
    <property type="molecule type" value="Genomic_DNA"/>
</dbReference>
<reference evidence="2 3" key="1">
    <citation type="submission" date="2020-07" db="EMBL/GenBank/DDBJ databases">
        <title>Comparative genomics of pyrophilous fungi reveals a link between fire events and developmental genes.</title>
        <authorList>
            <consortium name="DOE Joint Genome Institute"/>
            <person name="Steindorff A.S."/>
            <person name="Carver A."/>
            <person name="Calhoun S."/>
            <person name="Stillman K."/>
            <person name="Liu H."/>
            <person name="Lipzen A."/>
            <person name="Pangilinan J."/>
            <person name="Labutti K."/>
            <person name="Bruns T.D."/>
            <person name="Grigoriev I.V."/>
        </authorList>
    </citation>
    <scope>NUCLEOTIDE SEQUENCE [LARGE SCALE GENOMIC DNA]</scope>
    <source>
        <strain evidence="2 3">CBS 144469</strain>
    </source>
</reference>
<dbReference type="AlphaFoldDB" id="A0A8H6HQA7"/>
<keyword evidence="3" id="KW-1185">Reference proteome</keyword>